<evidence type="ECO:0000313" key="1">
    <source>
        <dbReference type="EMBL" id="KAA6401348.1"/>
    </source>
</evidence>
<dbReference type="AlphaFoldDB" id="A0A5J4X253"/>
<proteinExistence type="predicted"/>
<dbReference type="Proteomes" id="UP000324800">
    <property type="component" value="Unassembled WGS sequence"/>
</dbReference>
<organism evidence="1 2">
    <name type="scientific">Streblomastix strix</name>
    <dbReference type="NCBI Taxonomy" id="222440"/>
    <lineage>
        <taxon>Eukaryota</taxon>
        <taxon>Metamonada</taxon>
        <taxon>Preaxostyla</taxon>
        <taxon>Oxymonadida</taxon>
        <taxon>Streblomastigidae</taxon>
        <taxon>Streblomastix</taxon>
    </lineage>
</organism>
<reference evidence="1 2" key="1">
    <citation type="submission" date="2019-03" db="EMBL/GenBank/DDBJ databases">
        <title>Single cell metagenomics reveals metabolic interactions within the superorganism composed of flagellate Streblomastix strix and complex community of Bacteroidetes bacteria on its surface.</title>
        <authorList>
            <person name="Treitli S.C."/>
            <person name="Kolisko M."/>
            <person name="Husnik F."/>
            <person name="Keeling P."/>
            <person name="Hampl V."/>
        </authorList>
    </citation>
    <scope>NUCLEOTIDE SEQUENCE [LARGE SCALE GENOMIC DNA]</scope>
    <source>
        <strain evidence="1">ST1C</strain>
    </source>
</reference>
<dbReference type="EMBL" id="SNRW01000405">
    <property type="protein sequence ID" value="KAA6401348.1"/>
    <property type="molecule type" value="Genomic_DNA"/>
</dbReference>
<evidence type="ECO:0000313" key="2">
    <source>
        <dbReference type="Proteomes" id="UP000324800"/>
    </source>
</evidence>
<comment type="caution">
    <text evidence="1">The sequence shown here is derived from an EMBL/GenBank/DDBJ whole genome shotgun (WGS) entry which is preliminary data.</text>
</comment>
<protein>
    <submittedName>
        <fullName evidence="1">Uncharacterized protein</fullName>
    </submittedName>
</protein>
<gene>
    <name evidence="1" type="ORF">EZS28_003122</name>
</gene>
<accession>A0A5J4X253</accession>
<name>A0A5J4X253_9EUKA</name>
<sequence>MYFGHTHALQTFHKIIRDTIEYIPSTFTDQVRVVLRISAFSREVCLDSESVIQVSMMVLQHMHEPETHINDQEN</sequence>